<dbReference type="SUPFAM" id="SSF46894">
    <property type="entry name" value="C-terminal effector domain of the bipartite response regulators"/>
    <property type="match status" value="2"/>
</dbReference>
<sequence length="427" mass="44912">MQAIRGPEQSVRLAIRSARRLFRDALATCLAAEREFSVVGHVPDEADLLALCALRAPDLVLFDIGGAVGPKPLTSLAALHRRCPRTRLLVVYDELSRAELTAIWQVGVDAILPGSHSLDALMVVLHQHAAAVRSVSGPVRPDTGLSDQEQEIIALIAGGHTVSRIAELLGLSSGAVENRKRQIYRKLLVSSQSHAIARATALGLVNRAPSRRSRARTRGGTTLVVLRGPMTATLRQAMAVLTANGVDVVVEDGVRYQGGIAVQDGSPTCPPVLVLVDPAPSDWPGVDERTAPVLLVRSEPMSPAETIAALASGVAGVVAAEDLVQTLVPALVLTDHGHVTVEPGAADALVAGIGARFLDGQQGLPELTARESEILDSIASGHTVRQTARRLGIAEKTVQNIQARMFRKLGTQNRAGALGAAHALGLL</sequence>
<accession>A0A927M943</accession>
<dbReference type="SUPFAM" id="SSF52172">
    <property type="entry name" value="CheY-like"/>
    <property type="match status" value="1"/>
</dbReference>
<dbReference type="SMART" id="SM00421">
    <property type="entry name" value="HTH_LUXR"/>
    <property type="match status" value="2"/>
</dbReference>
<dbReference type="Proteomes" id="UP000649753">
    <property type="component" value="Unassembled WGS sequence"/>
</dbReference>
<dbReference type="InterPro" id="IPR036388">
    <property type="entry name" value="WH-like_DNA-bd_sf"/>
</dbReference>
<dbReference type="AlphaFoldDB" id="A0A927M943"/>
<dbReference type="EMBL" id="JADBEB010000001">
    <property type="protein sequence ID" value="MBE1490443.1"/>
    <property type="molecule type" value="Genomic_DNA"/>
</dbReference>
<organism evidence="3 4">
    <name type="scientific">Plantactinospora soyae</name>
    <dbReference type="NCBI Taxonomy" id="1544732"/>
    <lineage>
        <taxon>Bacteria</taxon>
        <taxon>Bacillati</taxon>
        <taxon>Actinomycetota</taxon>
        <taxon>Actinomycetes</taxon>
        <taxon>Micromonosporales</taxon>
        <taxon>Micromonosporaceae</taxon>
        <taxon>Plantactinospora</taxon>
    </lineage>
</organism>
<protein>
    <submittedName>
        <fullName evidence="3">DNA-binding NarL/FixJ family response regulator</fullName>
    </submittedName>
</protein>
<dbReference type="PROSITE" id="PS50043">
    <property type="entry name" value="HTH_LUXR_2"/>
    <property type="match status" value="2"/>
</dbReference>
<evidence type="ECO:0000256" key="1">
    <source>
        <dbReference type="ARBA" id="ARBA00023125"/>
    </source>
</evidence>
<dbReference type="InterPro" id="IPR039420">
    <property type="entry name" value="WalR-like"/>
</dbReference>
<dbReference type="PRINTS" id="PR00038">
    <property type="entry name" value="HTHLUXR"/>
</dbReference>
<dbReference type="PANTHER" id="PTHR43214">
    <property type="entry name" value="TWO-COMPONENT RESPONSE REGULATOR"/>
    <property type="match status" value="1"/>
</dbReference>
<proteinExistence type="predicted"/>
<dbReference type="Pfam" id="PF00196">
    <property type="entry name" value="GerE"/>
    <property type="match status" value="2"/>
</dbReference>
<dbReference type="RefSeq" id="WP_192769730.1">
    <property type="nucleotide sequence ID" value="NZ_JADBEB010000001.1"/>
</dbReference>
<gene>
    <name evidence="3" type="ORF">H4W31_006081</name>
</gene>
<dbReference type="InterPro" id="IPR011006">
    <property type="entry name" value="CheY-like_superfamily"/>
</dbReference>
<dbReference type="PANTHER" id="PTHR43214:SF43">
    <property type="entry name" value="TWO-COMPONENT RESPONSE REGULATOR"/>
    <property type="match status" value="1"/>
</dbReference>
<name>A0A927M943_9ACTN</name>
<dbReference type="Gene3D" id="1.10.10.10">
    <property type="entry name" value="Winged helix-like DNA-binding domain superfamily/Winged helix DNA-binding domain"/>
    <property type="match status" value="2"/>
</dbReference>
<evidence type="ECO:0000313" key="3">
    <source>
        <dbReference type="EMBL" id="MBE1490443.1"/>
    </source>
</evidence>
<evidence type="ECO:0000259" key="2">
    <source>
        <dbReference type="PROSITE" id="PS50043"/>
    </source>
</evidence>
<reference evidence="3" key="1">
    <citation type="submission" date="2020-10" db="EMBL/GenBank/DDBJ databases">
        <title>Sequencing the genomes of 1000 actinobacteria strains.</title>
        <authorList>
            <person name="Klenk H.-P."/>
        </authorList>
    </citation>
    <scope>NUCLEOTIDE SEQUENCE</scope>
    <source>
        <strain evidence="3">DSM 46832</strain>
    </source>
</reference>
<keyword evidence="1 3" id="KW-0238">DNA-binding</keyword>
<evidence type="ECO:0000313" key="4">
    <source>
        <dbReference type="Proteomes" id="UP000649753"/>
    </source>
</evidence>
<dbReference type="InterPro" id="IPR016032">
    <property type="entry name" value="Sig_transdc_resp-reg_C-effctor"/>
</dbReference>
<comment type="caution">
    <text evidence="3">The sequence shown here is derived from an EMBL/GenBank/DDBJ whole genome shotgun (WGS) entry which is preliminary data.</text>
</comment>
<keyword evidence="4" id="KW-1185">Reference proteome</keyword>
<dbReference type="CDD" id="cd06170">
    <property type="entry name" value="LuxR_C_like"/>
    <property type="match status" value="2"/>
</dbReference>
<dbReference type="Gene3D" id="3.40.50.2300">
    <property type="match status" value="1"/>
</dbReference>
<dbReference type="GO" id="GO:0006355">
    <property type="term" value="P:regulation of DNA-templated transcription"/>
    <property type="evidence" value="ECO:0007669"/>
    <property type="project" value="InterPro"/>
</dbReference>
<feature type="domain" description="HTH luxR-type" evidence="2">
    <location>
        <begin position="360"/>
        <end position="425"/>
    </location>
</feature>
<dbReference type="GO" id="GO:0003677">
    <property type="term" value="F:DNA binding"/>
    <property type="evidence" value="ECO:0007669"/>
    <property type="project" value="UniProtKB-KW"/>
</dbReference>
<dbReference type="InterPro" id="IPR000792">
    <property type="entry name" value="Tscrpt_reg_LuxR_C"/>
</dbReference>
<feature type="domain" description="HTH luxR-type" evidence="2">
    <location>
        <begin position="138"/>
        <end position="203"/>
    </location>
</feature>